<dbReference type="RefSeq" id="WP_025697758.1">
    <property type="nucleotide sequence ID" value="NZ_ASQQ01000538.1"/>
</dbReference>
<reference evidence="2 3" key="2">
    <citation type="journal article" date="2016" name="Genome Announc.">
        <title>Genome Sequence of a Gram-Positive Diazotroph, Paenibacillus durus Type Strain ATCC 35681.</title>
        <authorList>
            <person name="Halim M.A."/>
            <person name="Rahman A.Y."/>
            <person name="Sim K.S."/>
            <person name="Yam H.C."/>
            <person name="Rahim A.A."/>
            <person name="Ghazali A.H."/>
            <person name="Najimudin N."/>
        </authorList>
    </citation>
    <scope>NUCLEOTIDE SEQUENCE [LARGE SCALE GENOMIC DNA]</scope>
    <source>
        <strain evidence="2 3">ATCC 35681</strain>
    </source>
</reference>
<dbReference type="EMBL" id="CP011114">
    <property type="protein sequence ID" value="AKG34238.1"/>
    <property type="molecule type" value="Genomic_DNA"/>
</dbReference>
<reference evidence="2 3" key="1">
    <citation type="submission" date="2015-03" db="EMBL/GenBank/DDBJ databases">
        <authorList>
            <person name="Abdul Halim M."/>
        </authorList>
    </citation>
    <scope>NUCLEOTIDE SEQUENCE [LARGE SCALE GENOMIC DNA]</scope>
    <source>
        <strain evidence="2 3">ATCC 35681</strain>
    </source>
</reference>
<evidence type="ECO:0000256" key="1">
    <source>
        <dbReference type="SAM" id="Phobius"/>
    </source>
</evidence>
<sequence>MPEAGNQAAWSAGTSADQLQQYERTYTMNLGPKHGWGKWFRWLGAKDYQVQSSGEALVIKGIFPEGSGETESRTYIPLSHGLFQDQSSGDTLSFQQENGSWKLAFTQGVSIDEKPAWWRHPATAFAVYAAVGLLWIFLFIIGIFRCLLRFILRKKQALPGPVAWMATLFTVFLIGQLLYGNSEVFTRGYPMWYAWGFSSLPLLALAGAIVLGVRTFSARKSSTGQKRRLQTCFSAVTCLICLFYTIFLYYWNMLSIHYS</sequence>
<dbReference type="PATRIC" id="fig|1333534.5.peg.1390"/>
<feature type="transmembrane region" description="Helical" evidence="1">
    <location>
        <begin position="191"/>
        <end position="211"/>
    </location>
</feature>
<proteinExistence type="predicted"/>
<evidence type="ECO:0000313" key="3">
    <source>
        <dbReference type="Proteomes" id="UP000034189"/>
    </source>
</evidence>
<dbReference type="OrthoDB" id="846150at2"/>
<dbReference type="AlphaFoldDB" id="A0A0F7F940"/>
<keyword evidence="1" id="KW-1133">Transmembrane helix</keyword>
<dbReference type="HOGENOM" id="CLU_1073007_0_0_9"/>
<feature type="transmembrane region" description="Helical" evidence="1">
    <location>
        <begin position="232"/>
        <end position="251"/>
    </location>
</feature>
<gene>
    <name evidence="2" type="ORF">VK70_06345</name>
</gene>
<feature type="transmembrane region" description="Helical" evidence="1">
    <location>
        <begin position="125"/>
        <end position="148"/>
    </location>
</feature>
<organism evidence="2 3">
    <name type="scientific">Paenibacillus durus ATCC 35681</name>
    <dbReference type="NCBI Taxonomy" id="1333534"/>
    <lineage>
        <taxon>Bacteria</taxon>
        <taxon>Bacillati</taxon>
        <taxon>Bacillota</taxon>
        <taxon>Bacilli</taxon>
        <taxon>Bacillales</taxon>
        <taxon>Paenibacillaceae</taxon>
        <taxon>Paenibacillus</taxon>
    </lineage>
</organism>
<evidence type="ECO:0000313" key="2">
    <source>
        <dbReference type="EMBL" id="AKG34238.1"/>
    </source>
</evidence>
<keyword evidence="1" id="KW-0812">Transmembrane</keyword>
<accession>A0A0F7F940</accession>
<name>A0A0F7F940_PAEDU</name>
<protein>
    <submittedName>
        <fullName evidence="2">Uncharacterized protein</fullName>
    </submittedName>
</protein>
<dbReference type="Proteomes" id="UP000034189">
    <property type="component" value="Chromosome"/>
</dbReference>
<feature type="transmembrane region" description="Helical" evidence="1">
    <location>
        <begin position="160"/>
        <end position="179"/>
    </location>
</feature>
<keyword evidence="1" id="KW-0472">Membrane</keyword>